<dbReference type="InterPro" id="IPR002104">
    <property type="entry name" value="Integrase_catalytic"/>
</dbReference>
<proteinExistence type="predicted"/>
<gene>
    <name evidence="3" type="ORF">EDD26_0446</name>
</gene>
<dbReference type="GO" id="GO:0015074">
    <property type="term" value="P:DNA integration"/>
    <property type="evidence" value="ECO:0007669"/>
    <property type="project" value="InterPro"/>
</dbReference>
<keyword evidence="1" id="KW-0233">DNA recombination</keyword>
<protein>
    <submittedName>
        <fullName evidence="3">Phage integrase family protein</fullName>
    </submittedName>
</protein>
<dbReference type="SUPFAM" id="SSF56349">
    <property type="entry name" value="DNA breaking-rejoining enzymes"/>
    <property type="match status" value="1"/>
</dbReference>
<reference evidence="3 4" key="1">
    <citation type="submission" date="2018-11" db="EMBL/GenBank/DDBJ databases">
        <title>Sequencing the genomes of 1000 actinobacteria strains.</title>
        <authorList>
            <person name="Klenk H.-P."/>
        </authorList>
    </citation>
    <scope>NUCLEOTIDE SEQUENCE [LARGE SCALE GENOMIC DNA]</scope>
    <source>
        <strain evidence="3 4">DSM 9580</strain>
    </source>
</reference>
<evidence type="ECO:0000313" key="4">
    <source>
        <dbReference type="Proteomes" id="UP000275456"/>
    </source>
</evidence>
<dbReference type="Proteomes" id="UP000275456">
    <property type="component" value="Unassembled WGS sequence"/>
</dbReference>
<evidence type="ECO:0000313" key="3">
    <source>
        <dbReference type="EMBL" id="ROR65087.1"/>
    </source>
</evidence>
<dbReference type="EMBL" id="RKHJ01000001">
    <property type="protein sequence ID" value="ROR65087.1"/>
    <property type="molecule type" value="Genomic_DNA"/>
</dbReference>
<accession>A0A3N2APW2</accession>
<name>A0A3N2APW2_9MICO</name>
<dbReference type="Pfam" id="PF00589">
    <property type="entry name" value="Phage_integrase"/>
    <property type="match status" value="1"/>
</dbReference>
<evidence type="ECO:0000259" key="2">
    <source>
        <dbReference type="Pfam" id="PF00589"/>
    </source>
</evidence>
<sequence length="78" mass="8266">MGRLSRAEARARLGFPTVPTHSFRKTVATALDRAGLSARDIAECLGHENPSVTQDVHMAKRSNSTRAAAAVGAAPEPR</sequence>
<dbReference type="InterPro" id="IPR013762">
    <property type="entry name" value="Integrase-like_cat_sf"/>
</dbReference>
<dbReference type="GO" id="GO:0006310">
    <property type="term" value="P:DNA recombination"/>
    <property type="evidence" value="ECO:0007669"/>
    <property type="project" value="UniProtKB-KW"/>
</dbReference>
<keyword evidence="4" id="KW-1185">Reference proteome</keyword>
<feature type="domain" description="Tyr recombinase" evidence="2">
    <location>
        <begin position="8"/>
        <end position="54"/>
    </location>
</feature>
<dbReference type="GO" id="GO:0003677">
    <property type="term" value="F:DNA binding"/>
    <property type="evidence" value="ECO:0007669"/>
    <property type="project" value="InterPro"/>
</dbReference>
<organism evidence="3 4">
    <name type="scientific">Agrococcus jenensis</name>
    <dbReference type="NCBI Taxonomy" id="46353"/>
    <lineage>
        <taxon>Bacteria</taxon>
        <taxon>Bacillati</taxon>
        <taxon>Actinomycetota</taxon>
        <taxon>Actinomycetes</taxon>
        <taxon>Micrococcales</taxon>
        <taxon>Microbacteriaceae</taxon>
        <taxon>Agrococcus</taxon>
    </lineage>
</organism>
<dbReference type="Gene3D" id="1.10.443.10">
    <property type="entry name" value="Intergrase catalytic core"/>
    <property type="match status" value="1"/>
</dbReference>
<evidence type="ECO:0000256" key="1">
    <source>
        <dbReference type="ARBA" id="ARBA00023172"/>
    </source>
</evidence>
<dbReference type="AlphaFoldDB" id="A0A3N2APW2"/>
<dbReference type="InterPro" id="IPR011010">
    <property type="entry name" value="DNA_brk_join_enz"/>
</dbReference>
<comment type="caution">
    <text evidence="3">The sequence shown here is derived from an EMBL/GenBank/DDBJ whole genome shotgun (WGS) entry which is preliminary data.</text>
</comment>